<evidence type="ECO:0000313" key="2">
    <source>
        <dbReference type="EMBL" id="SUY23251.1"/>
    </source>
</evidence>
<feature type="domain" description="PHP" evidence="1">
    <location>
        <begin position="2"/>
        <end position="73"/>
    </location>
</feature>
<dbReference type="GO" id="GO:0003887">
    <property type="term" value="F:DNA-directed DNA polymerase activity"/>
    <property type="evidence" value="ECO:0007669"/>
    <property type="project" value="UniProtKB-EC"/>
</dbReference>
<dbReference type="InterPro" id="IPR012337">
    <property type="entry name" value="RNaseH-like_sf"/>
</dbReference>
<dbReference type="AlphaFoldDB" id="A0A381I8U8"/>
<dbReference type="EC" id="2.7.7.7" evidence="2"/>
<gene>
    <name evidence="2" type="primary">polC_2</name>
    <name evidence="2" type="ORF">NCTC13307_01627</name>
</gene>
<reference evidence="2" key="1">
    <citation type="submission" date="2018-06" db="EMBL/GenBank/DDBJ databases">
        <authorList>
            <consortium name="Pathogen Informatics"/>
            <person name="Doyle S."/>
        </authorList>
    </citation>
    <scope>NUCLEOTIDE SEQUENCE</scope>
    <source>
        <strain evidence="2">NCTC13307</strain>
    </source>
</reference>
<organism evidence="2">
    <name type="scientific">Clostridioides difficile</name>
    <name type="common">Peptoclostridium difficile</name>
    <dbReference type="NCBI Taxonomy" id="1496"/>
    <lineage>
        <taxon>Bacteria</taxon>
        <taxon>Bacillati</taxon>
        <taxon>Bacillota</taxon>
        <taxon>Clostridia</taxon>
        <taxon>Peptostreptococcales</taxon>
        <taxon>Peptostreptococcaceae</taxon>
        <taxon>Clostridioides</taxon>
    </lineage>
</organism>
<dbReference type="InterPro" id="IPR004805">
    <property type="entry name" value="DnaE2/DnaE/PolC"/>
</dbReference>
<dbReference type="GO" id="GO:0006260">
    <property type="term" value="P:DNA replication"/>
    <property type="evidence" value="ECO:0007669"/>
    <property type="project" value="InterPro"/>
</dbReference>
<dbReference type="InterPro" id="IPR004013">
    <property type="entry name" value="PHP_dom"/>
</dbReference>
<dbReference type="CDD" id="cd07435">
    <property type="entry name" value="PHP_PolIIIA_POLC"/>
    <property type="match status" value="1"/>
</dbReference>
<name>A0A381I8U8_CLODI</name>
<dbReference type="PANTHER" id="PTHR32294:SF5">
    <property type="entry name" value="DNA POLYMERASE III POLC-TYPE"/>
    <property type="match status" value="1"/>
</dbReference>
<dbReference type="SUPFAM" id="SSF53098">
    <property type="entry name" value="Ribonuclease H-like"/>
    <property type="match status" value="1"/>
</dbReference>
<dbReference type="PANTHER" id="PTHR32294">
    <property type="entry name" value="DNA POLYMERASE III SUBUNIT ALPHA"/>
    <property type="match status" value="1"/>
</dbReference>
<proteinExistence type="predicted"/>
<protein>
    <submittedName>
        <fullName evidence="2">DNA polymerase III PolC-type</fullName>
        <ecNumber evidence="2">2.7.7.7</ecNumber>
    </submittedName>
</protein>
<sequence>MIAKNSIGIKNLYKIISDAHVNHFFRAPRILRSVLNEYKEGLIIGSACEAGVVFQAVKKNVSDEEMKKIIDLYDYIEVMPIDNNRFMIDKGEVKDEEELRELNRKLIDTAKKFDKIPVATGDVHFLDKHEAVLRKVLKYSQGFKVDEEETYLHFRTTDEMLEEFSYLGEELAYEVVVENSNLIADMLKI</sequence>
<accession>A0A381I8U8</accession>
<dbReference type="GO" id="GO:0008408">
    <property type="term" value="F:3'-5' exonuclease activity"/>
    <property type="evidence" value="ECO:0007669"/>
    <property type="project" value="InterPro"/>
</dbReference>
<keyword evidence="2" id="KW-0548">Nucleotidyltransferase</keyword>
<keyword evidence="2" id="KW-0808">Transferase</keyword>
<evidence type="ECO:0000259" key="1">
    <source>
        <dbReference type="Pfam" id="PF02811"/>
    </source>
</evidence>
<dbReference type="EMBL" id="UFWD01000001">
    <property type="protein sequence ID" value="SUY23251.1"/>
    <property type="molecule type" value="Genomic_DNA"/>
</dbReference>
<dbReference type="Pfam" id="PF02811">
    <property type="entry name" value="PHP"/>
    <property type="match status" value="1"/>
</dbReference>
<dbReference type="Gene3D" id="3.20.20.140">
    <property type="entry name" value="Metal-dependent hydrolases"/>
    <property type="match status" value="1"/>
</dbReference>